<dbReference type="PANTHER" id="PTHR21272">
    <property type="entry name" value="CATABOLIC 3-DEHYDROQUINASE"/>
    <property type="match status" value="1"/>
</dbReference>
<keyword evidence="12" id="KW-1185">Reference proteome</keyword>
<dbReference type="Pfam" id="PF01220">
    <property type="entry name" value="DHquinase_II"/>
    <property type="match status" value="1"/>
</dbReference>
<keyword evidence="8" id="KW-0057">Aromatic amino acid biosynthesis</keyword>
<comment type="subunit">
    <text evidence="5 8">Homododecamer.</text>
</comment>
<comment type="pathway">
    <text evidence="3 8">Metabolic intermediate biosynthesis; chorismate biosynthesis; chorismate from D-erythrose 4-phosphate and phosphoenolpyruvate: step 3/7.</text>
</comment>
<comment type="function">
    <text evidence="2 8">Catalyzes a trans-dehydration via an enolate intermediate.</text>
</comment>
<dbReference type="GO" id="GO:0003855">
    <property type="term" value="F:3-dehydroquinate dehydratase activity"/>
    <property type="evidence" value="ECO:0007669"/>
    <property type="project" value="UniProtKB-UniRule"/>
</dbReference>
<keyword evidence="8" id="KW-0028">Amino-acid biosynthesis</keyword>
<dbReference type="NCBIfam" id="NF003805">
    <property type="entry name" value="PRK05395.1-2"/>
    <property type="match status" value="1"/>
</dbReference>
<comment type="similarity">
    <text evidence="4 8">Belongs to the type-II 3-dehydroquinase family.</text>
</comment>
<evidence type="ECO:0000256" key="4">
    <source>
        <dbReference type="ARBA" id="ARBA00011037"/>
    </source>
</evidence>
<evidence type="ECO:0000256" key="7">
    <source>
        <dbReference type="ARBA" id="ARBA00023239"/>
    </source>
</evidence>
<dbReference type="GO" id="GO:0009073">
    <property type="term" value="P:aromatic amino acid family biosynthetic process"/>
    <property type="evidence" value="ECO:0007669"/>
    <property type="project" value="UniProtKB-KW"/>
</dbReference>
<evidence type="ECO:0000256" key="10">
    <source>
        <dbReference type="PIRSR" id="PIRSR001399-3"/>
    </source>
</evidence>
<dbReference type="InterPro" id="IPR001874">
    <property type="entry name" value="DHquinase_II"/>
</dbReference>
<feature type="active site" description="Proton acceptor" evidence="8 9">
    <location>
        <position position="41"/>
    </location>
</feature>
<feature type="binding site" evidence="8">
    <location>
        <position position="105"/>
    </location>
    <ligand>
        <name>substrate</name>
    </ligand>
</feature>
<dbReference type="PANTHER" id="PTHR21272:SF3">
    <property type="entry name" value="CATABOLIC 3-DEHYDROQUINASE"/>
    <property type="match status" value="1"/>
</dbReference>
<dbReference type="AlphaFoldDB" id="A0A5E4YJG7"/>
<dbReference type="HAMAP" id="MF_00169">
    <property type="entry name" value="AroQ"/>
    <property type="match status" value="1"/>
</dbReference>
<dbReference type="NCBIfam" id="NF003806">
    <property type="entry name" value="PRK05395.1-3"/>
    <property type="match status" value="1"/>
</dbReference>
<dbReference type="GO" id="GO:0008652">
    <property type="term" value="P:amino acid biosynthetic process"/>
    <property type="evidence" value="ECO:0007669"/>
    <property type="project" value="UniProtKB-KW"/>
</dbReference>
<dbReference type="InterPro" id="IPR036441">
    <property type="entry name" value="DHquinase_II_sf"/>
</dbReference>
<dbReference type="SUPFAM" id="SSF52304">
    <property type="entry name" value="Type II 3-dehydroquinate dehydratase"/>
    <property type="match status" value="1"/>
</dbReference>
<dbReference type="EMBL" id="CABPSK010000005">
    <property type="protein sequence ID" value="VVE48677.1"/>
    <property type="molecule type" value="Genomic_DNA"/>
</dbReference>
<dbReference type="EC" id="4.2.1.10" evidence="6 8"/>
<keyword evidence="7 8" id="KW-0456">Lyase</keyword>
<dbReference type="PIRSF" id="PIRSF001399">
    <property type="entry name" value="DHquinase_II"/>
    <property type="match status" value="1"/>
</dbReference>
<evidence type="ECO:0000256" key="1">
    <source>
        <dbReference type="ARBA" id="ARBA00001864"/>
    </source>
</evidence>
<evidence type="ECO:0000256" key="9">
    <source>
        <dbReference type="PIRSR" id="PIRSR001399-1"/>
    </source>
</evidence>
<dbReference type="GO" id="GO:0009423">
    <property type="term" value="P:chorismate biosynthetic process"/>
    <property type="evidence" value="ECO:0007669"/>
    <property type="project" value="UniProtKB-UniRule"/>
</dbReference>
<name>A0A5E4YJG7_9BURK</name>
<proteinExistence type="inferred from homology"/>
<gene>
    <name evidence="11" type="primary">aroQ_1</name>
    <name evidence="8" type="synonym">aroQ</name>
    <name evidence="11" type="ORF">PPN31114_04556</name>
</gene>
<evidence type="ECO:0000256" key="3">
    <source>
        <dbReference type="ARBA" id="ARBA00004902"/>
    </source>
</evidence>
<evidence type="ECO:0000256" key="2">
    <source>
        <dbReference type="ARBA" id="ARBA00003924"/>
    </source>
</evidence>
<protein>
    <recommendedName>
        <fullName evidence="6 8">3-dehydroquinate dehydratase</fullName>
        <shortName evidence="8">3-dehydroquinase</shortName>
        <ecNumber evidence="6 8">4.2.1.10</ecNumber>
    </recommendedName>
    <alternativeName>
        <fullName evidence="8">Type II DHQase</fullName>
    </alternativeName>
</protein>
<sequence length="165" mass="18107">MAMAIEDLSFTGTAFTTMSDLVYILNGPNLNMLGKREPHLYGRTTLAEIEATARSVASQLELRCEFRQTNSEATMIDWLQEAFEAGAGVILNPAGFSFRSIPVLDAAKLIERPLIEVHITNIHKRDEIYRHSLISSVATGVICGLGVQCYPLALHAMAGMLRAAR</sequence>
<reference evidence="11 12" key="1">
    <citation type="submission" date="2019-08" db="EMBL/GenBank/DDBJ databases">
        <authorList>
            <person name="Peeters C."/>
        </authorList>
    </citation>
    <scope>NUCLEOTIDE SEQUENCE [LARGE SCALE GENOMIC DNA]</scope>
    <source>
        <strain evidence="11 12">LMG 31114</strain>
    </source>
</reference>
<evidence type="ECO:0000256" key="8">
    <source>
        <dbReference type="HAMAP-Rule" id="MF_00169"/>
    </source>
</evidence>
<evidence type="ECO:0000256" key="5">
    <source>
        <dbReference type="ARBA" id="ARBA00011193"/>
    </source>
</evidence>
<accession>A0A5E4YJG7</accession>
<comment type="catalytic activity">
    <reaction evidence="1 8">
        <text>3-dehydroquinate = 3-dehydroshikimate + H2O</text>
        <dbReference type="Rhea" id="RHEA:21096"/>
        <dbReference type="ChEBI" id="CHEBI:15377"/>
        <dbReference type="ChEBI" id="CHEBI:16630"/>
        <dbReference type="ChEBI" id="CHEBI:32364"/>
        <dbReference type="EC" id="4.2.1.10"/>
    </reaction>
</comment>
<dbReference type="Gene3D" id="3.40.50.9100">
    <property type="entry name" value="Dehydroquinase, class II"/>
    <property type="match status" value="1"/>
</dbReference>
<dbReference type="InterPro" id="IPR018509">
    <property type="entry name" value="DHquinase_II_CS"/>
</dbReference>
<dbReference type="Proteomes" id="UP000366945">
    <property type="component" value="Unassembled WGS sequence"/>
</dbReference>
<dbReference type="UniPathway" id="UPA00053">
    <property type="reaction ID" value="UER00086"/>
</dbReference>
<evidence type="ECO:0000313" key="12">
    <source>
        <dbReference type="Proteomes" id="UP000366945"/>
    </source>
</evidence>
<evidence type="ECO:0000313" key="11">
    <source>
        <dbReference type="EMBL" id="VVE48677.1"/>
    </source>
</evidence>
<dbReference type="NCBIfam" id="NF003807">
    <property type="entry name" value="PRK05395.1-4"/>
    <property type="match status" value="1"/>
</dbReference>
<dbReference type="CDD" id="cd00466">
    <property type="entry name" value="DHQase_II"/>
    <property type="match status" value="1"/>
</dbReference>
<dbReference type="GO" id="GO:0019631">
    <property type="term" value="P:quinate catabolic process"/>
    <property type="evidence" value="ECO:0007669"/>
    <property type="project" value="TreeGrafter"/>
</dbReference>
<evidence type="ECO:0000256" key="6">
    <source>
        <dbReference type="ARBA" id="ARBA00012060"/>
    </source>
</evidence>
<feature type="binding site" evidence="8">
    <location>
        <position position="92"/>
    </location>
    <ligand>
        <name>substrate</name>
    </ligand>
</feature>
<feature type="binding site" evidence="8">
    <location>
        <begin position="119"/>
        <end position="120"/>
    </location>
    <ligand>
        <name>substrate</name>
    </ligand>
</feature>
<feature type="active site" description="Proton donor" evidence="8 9">
    <location>
        <position position="118"/>
    </location>
</feature>
<feature type="site" description="Transition state stabilizer" evidence="8 10">
    <location>
        <position position="36"/>
    </location>
</feature>
<dbReference type="PROSITE" id="PS01029">
    <property type="entry name" value="DEHYDROQUINASE_II"/>
    <property type="match status" value="1"/>
</dbReference>
<organism evidence="11 12">
    <name type="scientific">Pandoraea pneumonica</name>
    <dbReference type="NCBI Taxonomy" id="2508299"/>
    <lineage>
        <taxon>Bacteria</taxon>
        <taxon>Pseudomonadati</taxon>
        <taxon>Pseudomonadota</taxon>
        <taxon>Betaproteobacteria</taxon>
        <taxon>Burkholderiales</taxon>
        <taxon>Burkholderiaceae</taxon>
        <taxon>Pandoraea</taxon>
    </lineage>
</organism>
<comment type="caution">
    <text evidence="8">Lacks conserved residue(s) required for the propagation of feature annotation.</text>
</comment>